<feature type="transmembrane region" description="Helical" evidence="1">
    <location>
        <begin position="65"/>
        <end position="98"/>
    </location>
</feature>
<protein>
    <submittedName>
        <fullName evidence="2">Uncharacterized protein</fullName>
    </submittedName>
</protein>
<dbReference type="Proteomes" id="UP000004080">
    <property type="component" value="Unassembled WGS sequence"/>
</dbReference>
<keyword evidence="1" id="KW-0812">Transmembrane</keyword>
<name>I8AG54_9BACL</name>
<keyword evidence="1" id="KW-1133">Transmembrane helix</keyword>
<dbReference type="OrthoDB" id="2967938at2"/>
<accession>I8AG54</accession>
<reference evidence="2 3" key="1">
    <citation type="journal article" date="2012" name="J. Bacteriol.">
        <title>Genome of Bacillus macauensis ZFHKF-1, a Long-Chain-Forming Bacterium.</title>
        <authorList>
            <person name="Cai L."/>
            <person name="Zhang T."/>
        </authorList>
    </citation>
    <scope>NUCLEOTIDE SEQUENCE [LARGE SCALE GENOMIC DNA]</scope>
    <source>
        <strain evidence="2 3">ZFHKF-1</strain>
    </source>
</reference>
<feature type="transmembrane region" description="Helical" evidence="1">
    <location>
        <begin position="6"/>
        <end position="25"/>
    </location>
</feature>
<feature type="transmembrane region" description="Helical" evidence="1">
    <location>
        <begin position="32"/>
        <end position="53"/>
    </location>
</feature>
<keyword evidence="3" id="KW-1185">Reference proteome</keyword>
<evidence type="ECO:0000313" key="3">
    <source>
        <dbReference type="Proteomes" id="UP000004080"/>
    </source>
</evidence>
<gene>
    <name evidence="2" type="ORF">A374_16348</name>
</gene>
<comment type="caution">
    <text evidence="2">The sequence shown here is derived from an EMBL/GenBank/DDBJ whole genome shotgun (WGS) entry which is preliminary data.</text>
</comment>
<dbReference type="STRING" id="1196324.A374_16348"/>
<evidence type="ECO:0000313" key="2">
    <source>
        <dbReference type="EMBL" id="EIT84374.1"/>
    </source>
</evidence>
<dbReference type="PATRIC" id="fig|1196324.3.peg.3344"/>
<dbReference type="EMBL" id="AKKV01000036">
    <property type="protein sequence ID" value="EIT84374.1"/>
    <property type="molecule type" value="Genomic_DNA"/>
</dbReference>
<sequence length="204" mass="22652">MNKQSFILIGCSGYLLLFTGLYTYVSSQQPSLLLSSSYGALGIALLVLQQYSSFAVKLTERWLELLILIGGVSVALWLPATTYTILILCTSFVGSMVVNTQRKDQKESVETTVRAAMCQELFLRNVKQGSVTITPTLLAQATPSDDALFTYCAQQLANEPEIPYLLNVCYYDKQCVFLVASQEPIEMRVARAIVASLHRQMKTE</sequence>
<organism evidence="2 3">
    <name type="scientific">Fictibacillus macauensis ZFHKF-1</name>
    <dbReference type="NCBI Taxonomy" id="1196324"/>
    <lineage>
        <taxon>Bacteria</taxon>
        <taxon>Bacillati</taxon>
        <taxon>Bacillota</taxon>
        <taxon>Bacilli</taxon>
        <taxon>Bacillales</taxon>
        <taxon>Fictibacillaceae</taxon>
        <taxon>Fictibacillus</taxon>
    </lineage>
</organism>
<keyword evidence="1" id="KW-0472">Membrane</keyword>
<proteinExistence type="predicted"/>
<dbReference type="AlphaFoldDB" id="I8AG54"/>
<dbReference type="RefSeq" id="WP_007203342.1">
    <property type="nucleotide sequence ID" value="NZ_AKKV01000036.1"/>
</dbReference>
<evidence type="ECO:0000256" key="1">
    <source>
        <dbReference type="SAM" id="Phobius"/>
    </source>
</evidence>